<dbReference type="PROSITE" id="PS50188">
    <property type="entry name" value="B302_SPRY"/>
    <property type="match status" value="1"/>
</dbReference>
<dbReference type="InterPro" id="IPR005828">
    <property type="entry name" value="MFS_sugar_transport-like"/>
</dbReference>
<organism evidence="11 12">
    <name type="scientific">Talaromyces islandicus</name>
    <name type="common">Penicillium islandicum</name>
    <dbReference type="NCBI Taxonomy" id="28573"/>
    <lineage>
        <taxon>Eukaryota</taxon>
        <taxon>Fungi</taxon>
        <taxon>Dikarya</taxon>
        <taxon>Ascomycota</taxon>
        <taxon>Pezizomycotina</taxon>
        <taxon>Eurotiomycetes</taxon>
        <taxon>Eurotiomycetidae</taxon>
        <taxon>Eurotiales</taxon>
        <taxon>Trichocomaceae</taxon>
        <taxon>Talaromyces</taxon>
        <taxon>Talaromyces sect. Islandici</taxon>
    </lineage>
</organism>
<feature type="transmembrane region" description="Helical" evidence="8">
    <location>
        <begin position="370"/>
        <end position="388"/>
    </location>
</feature>
<dbReference type="SUPFAM" id="SSF48403">
    <property type="entry name" value="Ankyrin repeat"/>
    <property type="match status" value="1"/>
</dbReference>
<dbReference type="GO" id="GO:0005351">
    <property type="term" value="F:carbohydrate:proton symporter activity"/>
    <property type="evidence" value="ECO:0007669"/>
    <property type="project" value="TreeGrafter"/>
</dbReference>
<dbReference type="PANTHER" id="PTHR48022">
    <property type="entry name" value="PLASTIDIC GLUCOSE TRANSPORTER 4"/>
    <property type="match status" value="1"/>
</dbReference>
<evidence type="ECO:0000256" key="2">
    <source>
        <dbReference type="ARBA" id="ARBA00010992"/>
    </source>
</evidence>
<sequence>MDIKFVLVTGATGFIGAHIVDALLARGIRVRGATRSLAKGDAMLQARKYYADLLEFVQIEDFENPGGLVEAVKDVDGIIHTASPFTYDTEDNEKELIRPAINGVRAVFEAASTNPKIRRIVLTSSFASVLDANRKAPPYFTYTGADWNPLTYEEAADKATTAVVAYRGSKKFAELEAWDYICERKPAFDLVVLCPPMTFGPVVHPVSSVEKLNESNAMLWQVASGSGLPVARVPFWIDARDLAAAHIGALLTKDAGGRRYTPSAPERFSYAKAAGIIAQEFPALKDRVSQDEQKIDDSYGLDGEAASKELGYTYHSFRDTVRDLVTQALEMSGSNSMAWFGYDQGVFSGVIISADFKKHFPETSNANTSGITTSCFSLGAFFGAICAFTIGDKLGRKKTVTLGLCFNVIGAILQTVSWHLPQMIVGRIINGFGMGLTSSTCPVYQAECSSPRSRGKLVVVGSLCNTAAFCLASWMNYGLYFQGNALQWRFPLGFQLIFPIVVATALLFIPESPRWLLLKDRPEEAIQVIARLEGPNVEITDPDIMAQFLSIQAALQEERNDSLPAKDVLLCRDKTQTLRRLLLSCGTQFMQQFSGVNALGYYLPTLLQQSVGLDEETSRLLTAVNGTIYLFAACCCLIIIDWFGRRKMMLYGSLTMGSCYLIASICLKEAENDPYRKQLLGRVTTAMFFLYYFFYGTSFAKVPWVYNSEVNSLGWRTRGAAAATATNWMGGFIVTQFTKVGVDNLHWRFYLMFAIIVWAYFPVVFCLYPETSQRTLEDMDEIFLQHRGAVVSGKRMLTQRARPVELVQAEQRRIAEEQNAMQQGAKGGMAAEHTEEKAQTEMAEPAIETQIQALIEANDVNAFLFAWVSKAKQPLLIESPLSIEALETAIAMLSRPSSRQLVELETGKFQLTKDYIQNLKLKDNTPILKIDKDKVYFENSVIEDYFAQKSPLDNLELWHGQDLEFLLAKACVTYISLDDFRNLPLPVRSIGFRTDLQRWDSFLTYASCHWHQHVHSLEDAKRLEPFLDHIIDPGCNTVHVWIDQSSAFSGTGTRDFIRSRQQVAIMRDIPWLALYLLETTDSEPEDLFPARDLVTIAEKAPRILQALIRRKPEYYLSRITKPVLVGTASRHGALETLQEILSRWDNIQVPAKFIHTVVGNEEGDRILEYLFTKWEVPITHGLLATAASNSSPGYAILRLCFDRHPDIRASEDMVNAAISSSNSDNLRLLFEQDPEAPVGESQLEKLVSWNKTVEMLKIIYDTKGETLVVPMKIVELAIRLNRTEIVYWMFETYGGMEVTESVLCAAAESQTHSTALAEYFFDKCDRSLISPRVLHAAVKRWNSADKMVALVFRYASGLTVSEEILLALAADWDGKVLDILLEEQPRQEVPAELVDGAIRAYKSKLSFRHLIEHDILGNSQLETLKKRVPNDPYLQKMLAETDFTIPTENNTEGIRNKTAVPDAASDSNLDGLKALLDEGMDVNAKYGRTCTCDRNHGLGTALQRATRLRNLDMVKFLLERGADPNLQDGDYGNPLQEAAIAGDLDIIRVLVQHKAEINLSGGHYASPLIAAARADDVNIVRYLLDQGADINMTDNDNDAWSPCLYAIAYENHDVVRFLSSYDNAQPALGELIASPPSKFVKIQQTNKRHGYFEQKRTETPVEISDDGLTISTEKESSCSVVVAGDHPIIPTQPFYFEIRIDHAEDASNICIGFCSDVSLSDSSLPGRKGGSWGYNGRDGHTFEEGDYHLVPPNPSFGRGDVVGCGIDFASHTAYFTKNGVHLGTSFYMISGRLFPIVSLQGSETRVTANFGEAPFSYDFKA</sequence>
<dbReference type="InterPro" id="IPR043136">
    <property type="entry name" value="B30.2/SPRY_sf"/>
</dbReference>
<keyword evidence="4 8" id="KW-0812">Transmembrane</keyword>
<dbReference type="InterPro" id="IPR003877">
    <property type="entry name" value="SPRY_dom"/>
</dbReference>
<dbReference type="InterPro" id="IPR005829">
    <property type="entry name" value="Sugar_transporter_CS"/>
</dbReference>
<dbReference type="InterPro" id="IPR036291">
    <property type="entry name" value="NAD(P)-bd_dom_sf"/>
</dbReference>
<evidence type="ECO:0000313" key="12">
    <source>
        <dbReference type="Proteomes" id="UP000054383"/>
    </source>
</evidence>
<name>A0A0U1MBT6_TALIS</name>
<feature type="transmembrane region" description="Helical" evidence="8">
    <location>
        <begin position="649"/>
        <end position="667"/>
    </location>
</feature>
<feature type="repeat" description="ANK" evidence="7">
    <location>
        <begin position="1500"/>
        <end position="1529"/>
    </location>
</feature>
<feature type="transmembrane region" description="Helical" evidence="8">
    <location>
        <begin position="749"/>
        <end position="768"/>
    </location>
</feature>
<dbReference type="Gene3D" id="1.20.1250.20">
    <property type="entry name" value="MFS general substrate transporter like domains"/>
    <property type="match status" value="1"/>
</dbReference>
<dbReference type="Proteomes" id="UP000054383">
    <property type="component" value="Unassembled WGS sequence"/>
</dbReference>
<dbReference type="EMBL" id="CVMT01000013">
    <property type="protein sequence ID" value="CRG92551.1"/>
    <property type="molecule type" value="Genomic_DNA"/>
</dbReference>
<reference evidence="11 12" key="1">
    <citation type="submission" date="2015-04" db="EMBL/GenBank/DDBJ databases">
        <authorList>
            <person name="Syromyatnikov M.Y."/>
            <person name="Popov V.N."/>
        </authorList>
    </citation>
    <scope>NUCLEOTIDE SEQUENCE [LARGE SCALE GENOMIC DNA]</scope>
    <source>
        <strain evidence="11">WF-38-12</strain>
    </source>
</reference>
<dbReference type="InterPro" id="IPR050360">
    <property type="entry name" value="MFS_Sugar_Transporters"/>
</dbReference>
<dbReference type="Gene3D" id="3.40.50.720">
    <property type="entry name" value="NAD(P)-binding Rossmann-like Domain"/>
    <property type="match status" value="1"/>
</dbReference>
<evidence type="ECO:0000256" key="1">
    <source>
        <dbReference type="ARBA" id="ARBA00004141"/>
    </source>
</evidence>
<dbReference type="SUPFAM" id="SSF103473">
    <property type="entry name" value="MFS general substrate transporter"/>
    <property type="match status" value="1"/>
</dbReference>
<dbReference type="CDD" id="cd05227">
    <property type="entry name" value="AR_SDR_e"/>
    <property type="match status" value="1"/>
</dbReference>
<dbReference type="PANTHER" id="PTHR48022:SF26">
    <property type="entry name" value="MAJOR FACILITATOR SUPERFAMILY (MFS) PROFILE DOMAIN-CONTAINING PROTEIN-RELATED"/>
    <property type="match status" value="1"/>
</dbReference>
<dbReference type="Pfam" id="PF00083">
    <property type="entry name" value="Sugar_tr"/>
    <property type="match status" value="1"/>
</dbReference>
<dbReference type="Pfam" id="PF12796">
    <property type="entry name" value="Ank_2"/>
    <property type="match status" value="1"/>
</dbReference>
<feature type="transmembrane region" description="Helical" evidence="8">
    <location>
        <begin position="720"/>
        <end position="737"/>
    </location>
</feature>
<dbReference type="Gene3D" id="2.60.120.920">
    <property type="match status" value="1"/>
</dbReference>
<feature type="domain" description="B30.2/SPRY" evidence="9">
    <location>
        <begin position="1630"/>
        <end position="1815"/>
    </location>
</feature>
<evidence type="ECO:0000256" key="4">
    <source>
        <dbReference type="ARBA" id="ARBA00022692"/>
    </source>
</evidence>
<evidence type="ECO:0000259" key="9">
    <source>
        <dbReference type="PROSITE" id="PS50188"/>
    </source>
</evidence>
<feature type="repeat" description="ANK" evidence="7">
    <location>
        <begin position="1530"/>
        <end position="1562"/>
    </location>
</feature>
<comment type="subcellular location">
    <subcellularLocation>
        <location evidence="1">Membrane</location>
        <topology evidence="1">Multi-pass membrane protein</topology>
    </subcellularLocation>
</comment>
<dbReference type="PROSITE" id="PS50850">
    <property type="entry name" value="MFS"/>
    <property type="match status" value="1"/>
</dbReference>
<comment type="similarity">
    <text evidence="2">Belongs to the major facilitator superfamily. Sugar transporter (TC 2.A.1.1) family.</text>
</comment>
<evidence type="ECO:0000256" key="5">
    <source>
        <dbReference type="ARBA" id="ARBA00022989"/>
    </source>
</evidence>
<evidence type="ECO:0000313" key="11">
    <source>
        <dbReference type="EMBL" id="CRG92551.1"/>
    </source>
</evidence>
<dbReference type="GO" id="GO:0016020">
    <property type="term" value="C:membrane"/>
    <property type="evidence" value="ECO:0007669"/>
    <property type="project" value="UniProtKB-SubCell"/>
</dbReference>
<dbReference type="SMART" id="SM00449">
    <property type="entry name" value="SPRY"/>
    <property type="match status" value="1"/>
</dbReference>
<dbReference type="PROSITE" id="PS00217">
    <property type="entry name" value="SUGAR_TRANSPORT_2"/>
    <property type="match status" value="1"/>
</dbReference>
<dbReference type="InterPro" id="IPR001509">
    <property type="entry name" value="Epimerase_deHydtase"/>
</dbReference>
<keyword evidence="11" id="KW-0762">Sugar transport</keyword>
<feature type="transmembrane region" description="Helical" evidence="8">
    <location>
        <begin position="492"/>
        <end position="509"/>
    </location>
</feature>
<dbReference type="CDD" id="cd12885">
    <property type="entry name" value="SPRY_RanBP_like"/>
    <property type="match status" value="1"/>
</dbReference>
<dbReference type="PRINTS" id="PR00171">
    <property type="entry name" value="SUGRTRNSPORT"/>
</dbReference>
<gene>
    <name evidence="11" type="ORF">PISL3812_09613</name>
</gene>
<proteinExistence type="inferred from homology"/>
<evidence type="ECO:0000256" key="6">
    <source>
        <dbReference type="ARBA" id="ARBA00023136"/>
    </source>
</evidence>
<dbReference type="InterPro" id="IPR020846">
    <property type="entry name" value="MFS_dom"/>
</dbReference>
<feature type="transmembrane region" description="Helical" evidence="8">
    <location>
        <begin position="457"/>
        <end position="480"/>
    </location>
</feature>
<dbReference type="SMART" id="SM00248">
    <property type="entry name" value="ANK"/>
    <property type="match status" value="5"/>
</dbReference>
<keyword evidence="5 8" id="KW-1133">Transmembrane helix</keyword>
<dbReference type="InterPro" id="IPR013320">
    <property type="entry name" value="ConA-like_dom_sf"/>
</dbReference>
<dbReference type="PROSITE" id="PS50088">
    <property type="entry name" value="ANK_REPEAT"/>
    <property type="match status" value="3"/>
</dbReference>
<dbReference type="InterPro" id="IPR036259">
    <property type="entry name" value="MFS_trans_sf"/>
</dbReference>
<dbReference type="Pfam" id="PF01370">
    <property type="entry name" value="Epimerase"/>
    <property type="match status" value="1"/>
</dbReference>
<dbReference type="InterPro" id="IPR002110">
    <property type="entry name" value="Ankyrin_rpt"/>
</dbReference>
<dbReference type="PROSITE" id="PS50297">
    <property type="entry name" value="ANK_REP_REGION"/>
    <property type="match status" value="2"/>
</dbReference>
<dbReference type="InterPro" id="IPR044736">
    <property type="entry name" value="Gid1/RanBPM/SPLA_SPRY"/>
</dbReference>
<evidence type="ECO:0000256" key="3">
    <source>
        <dbReference type="ARBA" id="ARBA00022448"/>
    </source>
</evidence>
<feature type="domain" description="Major facilitator superfamily (MFS) profile" evidence="10">
    <location>
        <begin position="329"/>
        <end position="772"/>
    </location>
</feature>
<accession>A0A0U1MBT6</accession>
<dbReference type="FunFam" id="1.20.1250.20:FF:000134">
    <property type="entry name" value="MFS sugar transporter protein"/>
    <property type="match status" value="1"/>
</dbReference>
<dbReference type="SUPFAM" id="SSF49899">
    <property type="entry name" value="Concanavalin A-like lectins/glucanases"/>
    <property type="match status" value="1"/>
</dbReference>
<dbReference type="OrthoDB" id="6339427at2759"/>
<dbReference type="InterPro" id="IPR001870">
    <property type="entry name" value="B30.2/SPRY"/>
</dbReference>
<evidence type="ECO:0000256" key="8">
    <source>
        <dbReference type="SAM" id="Phobius"/>
    </source>
</evidence>
<keyword evidence="3" id="KW-0813">Transport</keyword>
<keyword evidence="12" id="KW-1185">Reference proteome</keyword>
<dbReference type="Gene3D" id="1.25.40.20">
    <property type="entry name" value="Ankyrin repeat-containing domain"/>
    <property type="match status" value="1"/>
</dbReference>
<dbReference type="NCBIfam" id="TIGR00879">
    <property type="entry name" value="SP"/>
    <property type="match status" value="1"/>
</dbReference>
<dbReference type="InterPro" id="IPR003663">
    <property type="entry name" value="Sugar/inositol_transpt"/>
</dbReference>
<keyword evidence="6 8" id="KW-0472">Membrane</keyword>
<keyword evidence="7" id="KW-0040">ANK repeat</keyword>
<dbReference type="Pfam" id="PF00622">
    <property type="entry name" value="SPRY"/>
    <property type="match status" value="1"/>
</dbReference>
<evidence type="ECO:0000256" key="7">
    <source>
        <dbReference type="PROSITE-ProRule" id="PRU00023"/>
    </source>
</evidence>
<dbReference type="InterPro" id="IPR036770">
    <property type="entry name" value="Ankyrin_rpt-contain_sf"/>
</dbReference>
<feature type="repeat" description="ANK" evidence="7">
    <location>
        <begin position="1563"/>
        <end position="1595"/>
    </location>
</feature>
<feature type="transmembrane region" description="Helical" evidence="8">
    <location>
        <begin position="679"/>
        <end position="700"/>
    </location>
</feature>
<protein>
    <submittedName>
        <fullName evidence="11">Sugar transporter STL1</fullName>
    </submittedName>
</protein>
<evidence type="ECO:0000259" key="10">
    <source>
        <dbReference type="PROSITE" id="PS50850"/>
    </source>
</evidence>
<feature type="transmembrane region" description="Helical" evidence="8">
    <location>
        <begin position="620"/>
        <end position="643"/>
    </location>
</feature>
<dbReference type="SUPFAM" id="SSF51735">
    <property type="entry name" value="NAD(P)-binding Rossmann-fold domains"/>
    <property type="match status" value="1"/>
</dbReference>